<name>A0ABR1BJH6_POLSC</name>
<feature type="region of interest" description="Disordered" evidence="1">
    <location>
        <begin position="1"/>
        <end position="30"/>
    </location>
</feature>
<proteinExistence type="predicted"/>
<evidence type="ECO:0000313" key="3">
    <source>
        <dbReference type="Proteomes" id="UP001359485"/>
    </source>
</evidence>
<reference evidence="2 3" key="1">
    <citation type="submission" date="2023-09" db="EMBL/GenBank/DDBJ databases">
        <title>Genomes of two closely related lineages of the louse Polyplax serrata with different host specificities.</title>
        <authorList>
            <person name="Martinu J."/>
            <person name="Tarabai H."/>
            <person name="Stefka J."/>
            <person name="Hypsa V."/>
        </authorList>
    </citation>
    <scope>NUCLEOTIDE SEQUENCE [LARGE SCALE GENOMIC DNA]</scope>
    <source>
        <strain evidence="2">98ZLc_SE</strain>
    </source>
</reference>
<accession>A0ABR1BJH6</accession>
<feature type="compositionally biased region" description="Basic and acidic residues" evidence="1">
    <location>
        <begin position="66"/>
        <end position="77"/>
    </location>
</feature>
<comment type="caution">
    <text evidence="2">The sequence shown here is derived from an EMBL/GenBank/DDBJ whole genome shotgun (WGS) entry which is preliminary data.</text>
</comment>
<organism evidence="2 3">
    <name type="scientific">Polyplax serrata</name>
    <name type="common">Common mouse louse</name>
    <dbReference type="NCBI Taxonomy" id="468196"/>
    <lineage>
        <taxon>Eukaryota</taxon>
        <taxon>Metazoa</taxon>
        <taxon>Ecdysozoa</taxon>
        <taxon>Arthropoda</taxon>
        <taxon>Hexapoda</taxon>
        <taxon>Insecta</taxon>
        <taxon>Pterygota</taxon>
        <taxon>Neoptera</taxon>
        <taxon>Paraneoptera</taxon>
        <taxon>Psocodea</taxon>
        <taxon>Troctomorpha</taxon>
        <taxon>Phthiraptera</taxon>
        <taxon>Anoplura</taxon>
        <taxon>Polyplacidae</taxon>
        <taxon>Polyplax</taxon>
    </lineage>
</organism>
<feature type="region of interest" description="Disordered" evidence="1">
    <location>
        <begin position="54"/>
        <end position="77"/>
    </location>
</feature>
<protein>
    <submittedName>
        <fullName evidence="2">Uncharacterized protein</fullName>
    </submittedName>
</protein>
<dbReference type="EMBL" id="JAWJWF010000001">
    <property type="protein sequence ID" value="KAK6641948.1"/>
    <property type="molecule type" value="Genomic_DNA"/>
</dbReference>
<keyword evidence="3" id="KW-1185">Reference proteome</keyword>
<gene>
    <name evidence="2" type="ORF">RUM44_013668</name>
</gene>
<feature type="compositionally biased region" description="Basic and acidic residues" evidence="1">
    <location>
        <begin position="10"/>
        <end position="30"/>
    </location>
</feature>
<evidence type="ECO:0000256" key="1">
    <source>
        <dbReference type="SAM" id="MobiDB-lite"/>
    </source>
</evidence>
<dbReference type="Proteomes" id="UP001359485">
    <property type="component" value="Unassembled WGS sequence"/>
</dbReference>
<sequence length="77" mass="8954">MSNGSNLLMTRREVGHENQEKEERRGKFPERVKRKQKWGFSGCLSNGETRWEQPLGCGGTYLHSGTEMRDNEPTTRR</sequence>
<evidence type="ECO:0000313" key="2">
    <source>
        <dbReference type="EMBL" id="KAK6641948.1"/>
    </source>
</evidence>